<keyword evidence="2" id="KW-0449">Lipoprotein</keyword>
<dbReference type="NCBIfam" id="TIGR01845">
    <property type="entry name" value="outer_NodT"/>
    <property type="match status" value="1"/>
</dbReference>
<keyword evidence="2" id="KW-0564">Palmitate</keyword>
<keyword evidence="2" id="KW-1134">Transmembrane beta strand</keyword>
<dbReference type="InterPro" id="IPR010131">
    <property type="entry name" value="MdtP/NodT-like"/>
</dbReference>
<dbReference type="GO" id="GO:0015562">
    <property type="term" value="F:efflux transmembrane transporter activity"/>
    <property type="evidence" value="ECO:0007669"/>
    <property type="project" value="InterPro"/>
</dbReference>
<evidence type="ECO:0000256" key="1">
    <source>
        <dbReference type="ARBA" id="ARBA00007613"/>
    </source>
</evidence>
<dbReference type="PANTHER" id="PTHR30203">
    <property type="entry name" value="OUTER MEMBRANE CATION EFFLUX PROTEIN"/>
    <property type="match status" value="1"/>
</dbReference>
<dbReference type="Gene3D" id="1.20.1600.10">
    <property type="entry name" value="Outer membrane efflux proteins (OEP)"/>
    <property type="match status" value="1"/>
</dbReference>
<dbReference type="Pfam" id="PF02321">
    <property type="entry name" value="OEP"/>
    <property type="match status" value="2"/>
</dbReference>
<dbReference type="GO" id="GO:0005886">
    <property type="term" value="C:plasma membrane"/>
    <property type="evidence" value="ECO:0007669"/>
    <property type="project" value="UniProtKB-SubCell"/>
</dbReference>
<dbReference type="Proteomes" id="UP000254343">
    <property type="component" value="Unassembled WGS sequence"/>
</dbReference>
<accession>A0A380W8A3</accession>
<reference evidence="3 4" key="1">
    <citation type="submission" date="2018-06" db="EMBL/GenBank/DDBJ databases">
        <authorList>
            <consortium name="Pathogen Informatics"/>
            <person name="Doyle S."/>
        </authorList>
    </citation>
    <scope>NUCLEOTIDE SEQUENCE [LARGE SCALE GENOMIC DNA]</scope>
    <source>
        <strain evidence="3 4">NCTC12722</strain>
    </source>
</reference>
<comment type="similarity">
    <text evidence="1 2">Belongs to the outer membrane factor (OMF) (TC 1.B.17) family.</text>
</comment>
<keyword evidence="2" id="KW-0812">Transmembrane</keyword>
<dbReference type="PANTHER" id="PTHR30203:SF33">
    <property type="entry name" value="BLR4455 PROTEIN"/>
    <property type="match status" value="1"/>
</dbReference>
<proteinExistence type="inferred from homology"/>
<sequence length="551" mass="59133">MGCRSQSNEILRESAILYPARADLHAISGHNVACPSPAQIGTGNSLAETAVQGMRQLAPVLRFQPWGDALSARAVRACAILATVALLPGCILKQDLPDPAFDIPAAYQKDATPRKQDAPPSLDWWRGFRSQELTVLMEETQQVNLDIAAATARILQADALARTAGAALLPTLDANASATRSKSSSGFLNNGTAAARGTINTYSTSLSASYEIDLWGKNRDALLAAEKTADANRFDRDTVVLTSLASVANAYFQVLAAQDRIATAHRNIASAQRIYDAIKARVNAGTSSDLDLAQQESLLANQRAAVPPLRQTLTQNINILATLVARPPERIRVKGGSLSRISAPRITPGLPSELLIQRPDIRRQEAQLASATANVGSARAQFFPSIQLTGQGGYQSAALSALFMPQSAFFNLAAGLTQPIFDAGRIQANFDLTKAQQDELLQTYRKTVISAFSDVDTALDAVKQTADRLRLQRIVVASSRRAFELSEKQLQAGTADIVTVLNTQQTLFQAEDTLQQVQLAWLQSYVSLFSALGGGWEPQTVLTTTGPTNAL</sequence>
<name>A0A380W8A3_AFIFE</name>
<evidence type="ECO:0000313" key="4">
    <source>
        <dbReference type="Proteomes" id="UP000254343"/>
    </source>
</evidence>
<dbReference type="AlphaFoldDB" id="A0A380W8A3"/>
<organism evidence="3 4">
    <name type="scientific">Afipia felis</name>
    <name type="common">Cat scratch disease bacillus</name>
    <dbReference type="NCBI Taxonomy" id="1035"/>
    <lineage>
        <taxon>Bacteria</taxon>
        <taxon>Pseudomonadati</taxon>
        <taxon>Pseudomonadota</taxon>
        <taxon>Alphaproteobacteria</taxon>
        <taxon>Hyphomicrobiales</taxon>
        <taxon>Nitrobacteraceae</taxon>
        <taxon>Afipia</taxon>
    </lineage>
</organism>
<dbReference type="Gene3D" id="2.20.200.10">
    <property type="entry name" value="Outer membrane efflux proteins (OEP)"/>
    <property type="match status" value="1"/>
</dbReference>
<evidence type="ECO:0000313" key="3">
    <source>
        <dbReference type="EMBL" id="SUU85096.1"/>
    </source>
</evidence>
<dbReference type="EMBL" id="UIGB01000001">
    <property type="protein sequence ID" value="SUU85096.1"/>
    <property type="molecule type" value="Genomic_DNA"/>
</dbReference>
<evidence type="ECO:0000256" key="2">
    <source>
        <dbReference type="RuleBase" id="RU362097"/>
    </source>
</evidence>
<dbReference type="InterPro" id="IPR003423">
    <property type="entry name" value="OMP_efflux"/>
</dbReference>
<dbReference type="SUPFAM" id="SSF56954">
    <property type="entry name" value="Outer membrane efflux proteins (OEP)"/>
    <property type="match status" value="1"/>
</dbReference>
<keyword evidence="2" id="KW-0472">Membrane</keyword>
<protein>
    <submittedName>
        <fullName evidence="3">Outer membrane protein oprM</fullName>
    </submittedName>
</protein>
<gene>
    <name evidence="3" type="primary">oprM_1</name>
    <name evidence="3" type="ORF">NCTC12722_02303</name>
</gene>
<comment type="subcellular location">
    <subcellularLocation>
        <location evidence="2">Cell membrane</location>
        <topology evidence="2">Lipid-anchor</topology>
    </subcellularLocation>
</comment>